<accession>A0A4U5PCD7</accession>
<comment type="caution">
    <text evidence="1">The sequence shown here is derived from an EMBL/GenBank/DDBJ whole genome shotgun (WGS) entry which is preliminary data.</text>
</comment>
<name>A0A4U5PCD7_STECR</name>
<gene>
    <name evidence="1" type="ORF">L596_008315</name>
</gene>
<dbReference type="EMBL" id="AZBU02000002">
    <property type="protein sequence ID" value="TKR93956.1"/>
    <property type="molecule type" value="Genomic_DNA"/>
</dbReference>
<reference evidence="1 2" key="2">
    <citation type="journal article" date="2019" name="G3 (Bethesda)">
        <title>Hybrid Assembly of the Genome of the Entomopathogenic Nematode Steinernema carpocapsae Identifies the X-Chromosome.</title>
        <authorList>
            <person name="Serra L."/>
            <person name="Macchietto M."/>
            <person name="Macias-Munoz A."/>
            <person name="McGill C.J."/>
            <person name="Rodriguez I.M."/>
            <person name="Rodriguez B."/>
            <person name="Murad R."/>
            <person name="Mortazavi A."/>
        </authorList>
    </citation>
    <scope>NUCLEOTIDE SEQUENCE [LARGE SCALE GENOMIC DNA]</scope>
    <source>
        <strain evidence="1 2">ALL</strain>
    </source>
</reference>
<evidence type="ECO:0000313" key="2">
    <source>
        <dbReference type="Proteomes" id="UP000298663"/>
    </source>
</evidence>
<protein>
    <submittedName>
        <fullName evidence="1">Uncharacterized protein</fullName>
    </submittedName>
</protein>
<sequence>MSNFTSTYLGLGQVTSRDGGSVRFAVLSSQLVRPGQVESTSGGILLHAKSDFQSNETVPASACAILATIEEMFDF</sequence>
<proteinExistence type="predicted"/>
<dbReference type="Proteomes" id="UP000298663">
    <property type="component" value="Unassembled WGS sequence"/>
</dbReference>
<organism evidence="1 2">
    <name type="scientific">Steinernema carpocapsae</name>
    <name type="common">Entomopathogenic nematode</name>
    <dbReference type="NCBI Taxonomy" id="34508"/>
    <lineage>
        <taxon>Eukaryota</taxon>
        <taxon>Metazoa</taxon>
        <taxon>Ecdysozoa</taxon>
        <taxon>Nematoda</taxon>
        <taxon>Chromadorea</taxon>
        <taxon>Rhabditida</taxon>
        <taxon>Tylenchina</taxon>
        <taxon>Panagrolaimomorpha</taxon>
        <taxon>Strongyloidoidea</taxon>
        <taxon>Steinernematidae</taxon>
        <taxon>Steinernema</taxon>
    </lineage>
</organism>
<reference evidence="1 2" key="1">
    <citation type="journal article" date="2015" name="Genome Biol.">
        <title>Comparative genomics of Steinernema reveals deeply conserved gene regulatory networks.</title>
        <authorList>
            <person name="Dillman A.R."/>
            <person name="Macchietto M."/>
            <person name="Porter C.F."/>
            <person name="Rogers A."/>
            <person name="Williams B."/>
            <person name="Antoshechkin I."/>
            <person name="Lee M.M."/>
            <person name="Goodwin Z."/>
            <person name="Lu X."/>
            <person name="Lewis E.E."/>
            <person name="Goodrich-Blair H."/>
            <person name="Stock S.P."/>
            <person name="Adams B.J."/>
            <person name="Sternberg P.W."/>
            <person name="Mortazavi A."/>
        </authorList>
    </citation>
    <scope>NUCLEOTIDE SEQUENCE [LARGE SCALE GENOMIC DNA]</scope>
    <source>
        <strain evidence="1 2">ALL</strain>
    </source>
</reference>
<keyword evidence="2" id="KW-1185">Reference proteome</keyword>
<dbReference type="AlphaFoldDB" id="A0A4U5PCD7"/>
<evidence type="ECO:0000313" key="1">
    <source>
        <dbReference type="EMBL" id="TKR93956.1"/>
    </source>
</evidence>